<dbReference type="PROSITE" id="PS52042">
    <property type="entry name" value="GLOBIN_CP_ADGB"/>
    <property type="match status" value="1"/>
</dbReference>
<dbReference type="GO" id="GO:0006508">
    <property type="term" value="P:proteolysis"/>
    <property type="evidence" value="ECO:0007669"/>
    <property type="project" value="InterPro"/>
</dbReference>
<dbReference type="KEGG" id="phu:Phum_PHUM497560"/>
<dbReference type="RefSeq" id="XP_002430737.1">
    <property type="nucleotide sequence ID" value="XM_002430692.1"/>
</dbReference>
<gene>
    <name evidence="6" type="primary">8236188</name>
    <name evidence="5" type="ORF">Phum_PHUM497560</name>
</gene>
<dbReference type="PROSITE" id="PS50203">
    <property type="entry name" value="CALPAIN_CAT"/>
    <property type="match status" value="1"/>
</dbReference>
<dbReference type="PANTHER" id="PTHR46298:SF1">
    <property type="entry name" value="ANDROGLOBIN"/>
    <property type="match status" value="1"/>
</dbReference>
<dbReference type="CDD" id="cd22307">
    <property type="entry name" value="Adgb_C_mid-like"/>
    <property type="match status" value="1"/>
</dbReference>
<dbReference type="STRING" id="121224.E0VX93"/>
<comment type="caution">
    <text evidence="1">Lacks conserved residue(s) required for the propagation of feature annotation.</text>
</comment>
<keyword evidence="7" id="KW-1185">Reference proteome</keyword>
<evidence type="ECO:0000256" key="1">
    <source>
        <dbReference type="PROSITE-ProRule" id="PRU00239"/>
    </source>
</evidence>
<dbReference type="eggNOG" id="KOG0045">
    <property type="taxonomic scope" value="Eukaryota"/>
</dbReference>
<dbReference type="PROSITE" id="PS50096">
    <property type="entry name" value="IQ"/>
    <property type="match status" value="1"/>
</dbReference>
<dbReference type="InterPro" id="IPR001300">
    <property type="entry name" value="Peptidase_C2_calpain_cat"/>
</dbReference>
<dbReference type="EMBL" id="DS235830">
    <property type="protein sequence ID" value="EEB17999.1"/>
    <property type="molecule type" value="Genomic_DNA"/>
</dbReference>
<dbReference type="Proteomes" id="UP000009046">
    <property type="component" value="Unassembled WGS sequence"/>
</dbReference>
<organism>
    <name type="scientific">Pediculus humanus subsp. corporis</name>
    <name type="common">Body louse</name>
    <dbReference type="NCBI Taxonomy" id="121224"/>
    <lineage>
        <taxon>Eukaryota</taxon>
        <taxon>Metazoa</taxon>
        <taxon>Ecdysozoa</taxon>
        <taxon>Arthropoda</taxon>
        <taxon>Hexapoda</taxon>
        <taxon>Insecta</taxon>
        <taxon>Pterygota</taxon>
        <taxon>Neoptera</taxon>
        <taxon>Paraneoptera</taxon>
        <taxon>Psocodea</taxon>
        <taxon>Troctomorpha</taxon>
        <taxon>Phthiraptera</taxon>
        <taxon>Anoplura</taxon>
        <taxon>Pediculidae</taxon>
        <taxon>Pediculus</taxon>
    </lineage>
</organism>
<dbReference type="InterPro" id="IPR054093">
    <property type="entry name" value="Androglobin_II"/>
</dbReference>
<dbReference type="EMBL" id="AAZO01006030">
    <property type="status" value="NOT_ANNOTATED_CDS"/>
    <property type="molecule type" value="Genomic_DNA"/>
</dbReference>
<evidence type="ECO:0000259" key="3">
    <source>
        <dbReference type="PROSITE" id="PS50203"/>
    </source>
</evidence>
<dbReference type="CTD" id="8236188"/>
<dbReference type="InterPro" id="IPR038765">
    <property type="entry name" value="Papain-like_cys_pep_sf"/>
</dbReference>
<feature type="region of interest" description="Disordered" evidence="2">
    <location>
        <begin position="449"/>
        <end position="469"/>
    </location>
</feature>
<reference evidence="5" key="1">
    <citation type="submission" date="2007-04" db="EMBL/GenBank/DDBJ databases">
        <title>Annotation of Pediculus humanus corporis strain USDA.</title>
        <authorList>
            <person name="Kirkness E."/>
            <person name="Hannick L."/>
            <person name="Hass B."/>
            <person name="Bruggner R."/>
            <person name="Lawson D."/>
            <person name="Bidwell S."/>
            <person name="Joardar V."/>
            <person name="Caler E."/>
            <person name="Walenz B."/>
            <person name="Inman J."/>
            <person name="Schobel S."/>
            <person name="Galinsky K."/>
            <person name="Amedeo P."/>
            <person name="Strausberg R."/>
        </authorList>
    </citation>
    <scope>NUCLEOTIDE SEQUENCE</scope>
    <source>
        <strain evidence="5">USDA</strain>
    </source>
</reference>
<dbReference type="InterPro" id="IPR057249">
    <property type="entry name" value="Globin_CP_ADGB"/>
</dbReference>
<dbReference type="OrthoDB" id="9374162at2759"/>
<dbReference type="HOGENOM" id="CLU_003228_0_0_1"/>
<feature type="domain" description="Globin" evidence="4">
    <location>
        <begin position="655"/>
        <end position="880"/>
    </location>
</feature>
<dbReference type="Pfam" id="PF00648">
    <property type="entry name" value="Peptidase_C2"/>
    <property type="match status" value="1"/>
</dbReference>
<evidence type="ECO:0000259" key="4">
    <source>
        <dbReference type="PROSITE" id="PS52042"/>
    </source>
</evidence>
<feature type="domain" description="Calpain catalytic" evidence="3">
    <location>
        <begin position="68"/>
        <end position="255"/>
    </location>
</feature>
<name>E0VX93_PEDHC</name>
<dbReference type="Pfam" id="PF22069">
    <property type="entry name" value="Androglobin_IV"/>
    <property type="match status" value="1"/>
</dbReference>
<dbReference type="InterPro" id="IPR054094">
    <property type="entry name" value="Androglobin_IV"/>
</dbReference>
<dbReference type="Pfam" id="PF22068">
    <property type="entry name" value="Androglobin_II"/>
    <property type="match status" value="1"/>
</dbReference>
<dbReference type="OMA" id="DMYKEMR"/>
<dbReference type="SUPFAM" id="SSF54001">
    <property type="entry name" value="Cysteine proteinases"/>
    <property type="match status" value="1"/>
</dbReference>
<sequence>MSAKTGSVAKQKTFNDGNEVLYNPYVGHSSYEVYTEIPFPEWIDADLNSETWEEPKVKKNLAGAGKTVKTNVSVPTVDTQYFYFDDPSPPTLPIYMREHVYDWKKPFDVFKDPDLIVYDPTNSWKQLTVPSPIVSDCDFVKLFKDTIKMLKYYGEKFGFVVEFESAKFVPTTQGEPWQPWHHVYGSCKAGKGQIHKPVYHPFGKYALRLFYFGTWRKIIVDDRIPCDKNGLCMLPVTEIEGELWPILLAKGILKIISQTCSLMDFSLVTCFTGWLPGNVNTANKTYDQIWRRFQILTPRYEPGPGKEKDNQTIVVESNKGSSKREGLKQQQAVVAAAAAAAETIWKKFFCVVWADLGNFSLEDSNLNDTTVIFTTNRDSPLIKVDKREPTKPWKRLRWVYWAKKKGIWIDELSLPPYRRLQYITFSPDLSAMLAPDPCQECTLYAIPEGESETEEQQQQQPPSSIEGSETFQPLQWSDFYGVCKHLINVTAYLKPHTCENQYKISSLSDNVKKNNPSGKTATAGTATAATTSKTAASQNKTENFYFYSPELTPTLNQPVTVYCESLTHIFIFFSLWVYPEKKKKLKGYLDPFQWEILKIGHASLLVEKYDWRNLHQGNLLGYAKTIDNSSICLNLKSGRHILKLWINSDSPYTLNVYSNARLFFHSGPKIRFLMSNESESVISYIGNVANAFISLTQKFGKSDLKTALKDFYKAIKPGNDSAVSYHSLQDKFIETFLNCLMLSLTNLIPSTDELRIMVGALRSLFLNPFIECDLPSGEPEAIYGPVAKKSNKKNVVVPVIHRSLSQILSYTWTGEEIKKIIYIQKIFRGYRYRLLLKRQTPARKEFKPFAERLKKICDAVFSPVKRDLEVGKIIRLIAMTDKRLMDTFKFHKDFPNVLEVEEFYGKIPSADPYAWIPMARFIIATHASEPVPCAFYFSCNLEQYVVIGVNNDSNKELFSVANTVSPYYYYNNSKGYTILILGWNDANVKNVNWRLEMVRMKHFQEIHLCNTMSGLACHPYGMPSLDVSEVKNIYIPNSKSRMCRCLIKIQKRTILTFRLTSSFEKTEFVVFISLDRRHCDETSEGDEKNSKLVECLSTNGAVLLPSLVLESAPLSNRFWNEADDDFTTYVLEAFTLNNSWPLTKNEWGTVEPVRVNGESWKETGSNTQLKKGPSESRRKLTRTSKRCFQSRVMENPFWLLQVINDASESNPLDAVVVEEDKSYQESIKAMKISWEEKDPGRRKRGRDVRQRFLYQIYMAYNKDRNLEGEYYGERDYDFGERLGYEEKGEDFSKMFRKLSNFSYLTKDKSETRYLRSPRILPRMPTKDLLEKYELVQESLNSVRETRSTVSQDLTLTVSCKGVDEKEEENRREYLNTCNMYRDIMVKHFTEEQKISVKLIEQAFELRSRALQRMARCVMTSRA</sequence>
<dbReference type="VEuPathDB" id="VectorBase:PHUM497560"/>
<evidence type="ECO:0000313" key="6">
    <source>
        <dbReference type="EnsemblMetazoa" id="PHUM497560-PA"/>
    </source>
</evidence>
<feature type="compositionally biased region" description="Low complexity" evidence="2">
    <location>
        <begin position="456"/>
        <end position="469"/>
    </location>
</feature>
<evidence type="ECO:0000313" key="7">
    <source>
        <dbReference type="Proteomes" id="UP000009046"/>
    </source>
</evidence>
<dbReference type="PANTHER" id="PTHR46298">
    <property type="entry name" value="ANDROGLOBIN"/>
    <property type="match status" value="1"/>
</dbReference>
<reference evidence="6" key="3">
    <citation type="submission" date="2021-02" db="UniProtKB">
        <authorList>
            <consortium name="EnsemblMetazoa"/>
        </authorList>
    </citation>
    <scope>IDENTIFICATION</scope>
    <source>
        <strain evidence="6">USDA</strain>
    </source>
</reference>
<dbReference type="InParanoid" id="E0VX93"/>
<dbReference type="GeneID" id="8236188"/>
<dbReference type="EnsemblMetazoa" id="PHUM497560-RA">
    <property type="protein sequence ID" value="PHUM497560-PA"/>
    <property type="gene ID" value="PHUM497560"/>
</dbReference>
<dbReference type="GO" id="GO:0004198">
    <property type="term" value="F:calcium-dependent cysteine-type endopeptidase activity"/>
    <property type="evidence" value="ECO:0007669"/>
    <property type="project" value="InterPro"/>
</dbReference>
<evidence type="ECO:0000313" key="5">
    <source>
        <dbReference type="EMBL" id="EEB17999.1"/>
    </source>
</evidence>
<evidence type="ECO:0000256" key="2">
    <source>
        <dbReference type="SAM" id="MobiDB-lite"/>
    </source>
</evidence>
<protein>
    <submittedName>
        <fullName evidence="5 6">Uncharacterized protein</fullName>
    </submittedName>
</protein>
<reference evidence="5" key="2">
    <citation type="submission" date="2007-04" db="EMBL/GenBank/DDBJ databases">
        <title>The genome of the human body louse.</title>
        <authorList>
            <consortium name="The Human Body Louse Genome Consortium"/>
            <person name="Kirkness E."/>
            <person name="Walenz B."/>
            <person name="Hass B."/>
            <person name="Bruggner R."/>
            <person name="Strausberg R."/>
        </authorList>
    </citation>
    <scope>NUCLEOTIDE SEQUENCE</scope>
    <source>
        <strain evidence="5">USDA</strain>
    </source>
</reference>
<accession>E0VX93</accession>
<proteinExistence type="predicted"/>
<dbReference type="InterPro" id="IPR053033">
    <property type="entry name" value="Androglobin-like"/>
</dbReference>